<accession>A0A8C6Z205</accession>
<keyword evidence="2" id="KW-1185">Reference proteome</keyword>
<dbReference type="Ensembl" id="ENSNPET00000005738.1">
    <property type="protein sequence ID" value="ENSNPEP00000005597.1"/>
    <property type="gene ID" value="ENSNPEG00000004232.1"/>
</dbReference>
<reference evidence="1" key="2">
    <citation type="submission" date="2025-09" db="UniProtKB">
        <authorList>
            <consortium name="Ensembl"/>
        </authorList>
    </citation>
    <scope>IDENTIFICATION</scope>
</reference>
<evidence type="ECO:0000313" key="1">
    <source>
        <dbReference type="Ensembl" id="ENSNPEP00000005597.1"/>
    </source>
</evidence>
<dbReference type="AlphaFoldDB" id="A0A8C6Z205"/>
<organism evidence="1 2">
    <name type="scientific">Nothoprocta perdicaria</name>
    <name type="common">Chilean tinamou</name>
    <name type="synonym">Crypturus perdicarius</name>
    <dbReference type="NCBI Taxonomy" id="30464"/>
    <lineage>
        <taxon>Eukaryota</taxon>
        <taxon>Metazoa</taxon>
        <taxon>Chordata</taxon>
        <taxon>Craniata</taxon>
        <taxon>Vertebrata</taxon>
        <taxon>Euteleostomi</taxon>
        <taxon>Archelosauria</taxon>
        <taxon>Archosauria</taxon>
        <taxon>Dinosauria</taxon>
        <taxon>Saurischia</taxon>
        <taxon>Theropoda</taxon>
        <taxon>Coelurosauria</taxon>
        <taxon>Aves</taxon>
        <taxon>Palaeognathae</taxon>
        <taxon>Tinamiformes</taxon>
        <taxon>Tinamidae</taxon>
        <taxon>Nothoprocta</taxon>
    </lineage>
</organism>
<proteinExistence type="predicted"/>
<protein>
    <submittedName>
        <fullName evidence="1">Uncharacterized protein</fullName>
    </submittedName>
</protein>
<evidence type="ECO:0000313" key="2">
    <source>
        <dbReference type="Proteomes" id="UP000694420"/>
    </source>
</evidence>
<name>A0A8C6Z205_NOTPE</name>
<sequence>MLLCWKGVESVDTGTRSNVTQRQINTGKCFPCIFFSAGTGSITENSRTFWRMNLNRQCSLLYFFAIPSVLH</sequence>
<dbReference type="Proteomes" id="UP000694420">
    <property type="component" value="Unplaced"/>
</dbReference>
<reference evidence="1" key="1">
    <citation type="submission" date="2025-08" db="UniProtKB">
        <authorList>
            <consortium name="Ensembl"/>
        </authorList>
    </citation>
    <scope>IDENTIFICATION</scope>
</reference>